<accession>A0ABR0QUH9</accession>
<dbReference type="InterPro" id="IPR037177">
    <property type="entry name" value="DLC_sf"/>
</dbReference>
<proteinExistence type="predicted"/>
<dbReference type="Proteomes" id="UP001358586">
    <property type="component" value="Chromosome 2"/>
</dbReference>
<dbReference type="PANTHER" id="PTHR33148:SF3">
    <property type="entry name" value="DUF4228 DOMAIN PROTEIN"/>
    <property type="match status" value="1"/>
</dbReference>
<dbReference type="EMBL" id="JARKNE010000002">
    <property type="protein sequence ID" value="KAK5842537.1"/>
    <property type="molecule type" value="Genomic_DNA"/>
</dbReference>
<dbReference type="Pfam" id="PF01221">
    <property type="entry name" value="Dynein_light"/>
    <property type="match status" value="1"/>
</dbReference>
<dbReference type="SUPFAM" id="SSF54648">
    <property type="entry name" value="DLC"/>
    <property type="match status" value="1"/>
</dbReference>
<comment type="caution">
    <text evidence="1">The sequence shown here is derived from an EMBL/GenBank/DDBJ whole genome shotgun (WGS) entry which is preliminary data.</text>
</comment>
<gene>
    <name evidence="1" type="ORF">PVK06_004909</name>
</gene>
<dbReference type="Pfam" id="PF14009">
    <property type="entry name" value="PADRE"/>
    <property type="match status" value="1"/>
</dbReference>
<name>A0ABR0QUH9_GOSAR</name>
<dbReference type="InterPro" id="IPR001372">
    <property type="entry name" value="Dynein_light_chain_typ-1/2"/>
</dbReference>
<protein>
    <recommendedName>
        <fullName evidence="3">Dynein light chain</fullName>
    </recommendedName>
</protein>
<keyword evidence="2" id="KW-1185">Reference proteome</keyword>
<organism evidence="1 2">
    <name type="scientific">Gossypium arboreum</name>
    <name type="common">Tree cotton</name>
    <name type="synonym">Gossypium nanking</name>
    <dbReference type="NCBI Taxonomy" id="29729"/>
    <lineage>
        <taxon>Eukaryota</taxon>
        <taxon>Viridiplantae</taxon>
        <taxon>Streptophyta</taxon>
        <taxon>Embryophyta</taxon>
        <taxon>Tracheophyta</taxon>
        <taxon>Spermatophyta</taxon>
        <taxon>Magnoliopsida</taxon>
        <taxon>eudicotyledons</taxon>
        <taxon>Gunneridae</taxon>
        <taxon>Pentapetalae</taxon>
        <taxon>rosids</taxon>
        <taxon>malvids</taxon>
        <taxon>Malvales</taxon>
        <taxon>Malvaceae</taxon>
        <taxon>Malvoideae</taxon>
        <taxon>Gossypium</taxon>
    </lineage>
</organism>
<reference evidence="1 2" key="1">
    <citation type="submission" date="2023-03" db="EMBL/GenBank/DDBJ databases">
        <title>WGS of Gossypium arboreum.</title>
        <authorList>
            <person name="Yu D."/>
        </authorList>
    </citation>
    <scope>NUCLEOTIDE SEQUENCE [LARGE SCALE GENOMIC DNA]</scope>
    <source>
        <tissue evidence="1">Leaf</tissue>
    </source>
</reference>
<evidence type="ECO:0008006" key="3">
    <source>
        <dbReference type="Google" id="ProtNLM"/>
    </source>
</evidence>
<dbReference type="InterPro" id="IPR025322">
    <property type="entry name" value="PADRE_dom"/>
</dbReference>
<evidence type="ECO:0000313" key="1">
    <source>
        <dbReference type="EMBL" id="KAK5842537.1"/>
    </source>
</evidence>
<dbReference type="Gene3D" id="3.30.740.10">
    <property type="entry name" value="Protein Inhibitor Of Neuronal Nitric Oxide Synthase"/>
    <property type="match status" value="1"/>
</dbReference>
<sequence>MGNSLAGKKTTKVMKINGETLKLKTPVRAEDVVKDYPGHVLLESEAVKHFGVRAKPLEAHHKLEPKRLYFLVVLPEGPKERVPRRVRSGVNMSAKDRLESLMLSRRSVSDLTLMKGESTGAEKGESRAMRVRLRVPKAEVERLMKDSENEEEVAEKIMQLCTANGGNNPREGVVKGKQQVSWEGSHGSTGEGFKAREKRVSFVAVKEGGGSQIEVAMSDPLSSRNLVVGKSITGSNSGVGRATKKVRIKRTEAPLDTDDPTMDVNGQKAVVVVGLGAKVMVEEGEEEEVVEEMVIGGDGIPNQLKLAAMAIDLNVRLRFADMPLAMQERAIRRARALVDANNPGITKPTQVAMCLKKEFDALYGPAWHCIVGKSFGSFVTHADGGFLYFSMDKLCLNS</sequence>
<evidence type="ECO:0000313" key="2">
    <source>
        <dbReference type="Proteomes" id="UP001358586"/>
    </source>
</evidence>
<dbReference type="SMART" id="SM01375">
    <property type="entry name" value="Dynein_light"/>
    <property type="match status" value="1"/>
</dbReference>
<dbReference type="PANTHER" id="PTHR33148">
    <property type="entry name" value="PLASTID MOVEMENT IMPAIRED PROTEIN-RELATED"/>
    <property type="match status" value="1"/>
</dbReference>